<dbReference type="EMBL" id="QKSB01000011">
    <property type="protein sequence ID" value="PZE16170.1"/>
    <property type="molecule type" value="Genomic_DNA"/>
</dbReference>
<dbReference type="Proteomes" id="UP000249248">
    <property type="component" value="Unassembled WGS sequence"/>
</dbReference>
<dbReference type="RefSeq" id="WP_111064217.1">
    <property type="nucleotide sequence ID" value="NZ_JBHUCU010000009.1"/>
</dbReference>
<sequence length="232" mass="27361">MRKLTTEQIENLYEFTASHYVEWYDLQIELVDHLANDIEESWADNPKMNFEAAKLSAFKKFGIFGFGEVVESRLNSLNKKYNRMMWDLFLAFFKIPKILMLLCLYSFVFYGFEKIGNSKGLLLVILIAYTLFSIYRLFQLKKGINNRFKLTNKKYLTDHILLNFTKIGFVFWYPVSFGFNWDKVEQFSIGQNAVIALFVVIMMLFGWIGLVKIPNKMDEYMAAMYPSYIIST</sequence>
<comment type="caution">
    <text evidence="2">The sequence shown here is derived from an EMBL/GenBank/DDBJ whole genome shotgun (WGS) entry which is preliminary data.</text>
</comment>
<keyword evidence="1" id="KW-1133">Transmembrane helix</keyword>
<reference evidence="2 3" key="1">
    <citation type="submission" date="2018-06" db="EMBL/GenBank/DDBJ databases">
        <title>The draft genome sequence of Crocinitomix sp. SM1701.</title>
        <authorList>
            <person name="Zhang X."/>
        </authorList>
    </citation>
    <scope>NUCLEOTIDE SEQUENCE [LARGE SCALE GENOMIC DNA]</scope>
    <source>
        <strain evidence="2 3">SM1701</strain>
    </source>
</reference>
<dbReference type="OrthoDB" id="662673at2"/>
<keyword evidence="3" id="KW-1185">Reference proteome</keyword>
<feature type="transmembrane region" description="Helical" evidence="1">
    <location>
        <begin position="159"/>
        <end position="181"/>
    </location>
</feature>
<evidence type="ECO:0000313" key="2">
    <source>
        <dbReference type="EMBL" id="PZE16170.1"/>
    </source>
</evidence>
<keyword evidence="1" id="KW-0812">Transmembrane</keyword>
<accession>A0A2W1MYA1</accession>
<feature type="transmembrane region" description="Helical" evidence="1">
    <location>
        <begin position="120"/>
        <end position="138"/>
    </location>
</feature>
<keyword evidence="1" id="KW-0472">Membrane</keyword>
<organism evidence="2 3">
    <name type="scientific">Putridiphycobacter roseus</name>
    <dbReference type="NCBI Taxonomy" id="2219161"/>
    <lineage>
        <taxon>Bacteria</taxon>
        <taxon>Pseudomonadati</taxon>
        <taxon>Bacteroidota</taxon>
        <taxon>Flavobacteriia</taxon>
        <taxon>Flavobacteriales</taxon>
        <taxon>Crocinitomicaceae</taxon>
        <taxon>Putridiphycobacter</taxon>
    </lineage>
</organism>
<feature type="transmembrane region" description="Helical" evidence="1">
    <location>
        <begin position="88"/>
        <end position="108"/>
    </location>
</feature>
<proteinExistence type="predicted"/>
<name>A0A2W1MYA1_9FLAO</name>
<evidence type="ECO:0000313" key="3">
    <source>
        <dbReference type="Proteomes" id="UP000249248"/>
    </source>
</evidence>
<dbReference type="AlphaFoldDB" id="A0A2W1MYA1"/>
<evidence type="ECO:0000256" key="1">
    <source>
        <dbReference type="SAM" id="Phobius"/>
    </source>
</evidence>
<feature type="transmembrane region" description="Helical" evidence="1">
    <location>
        <begin position="193"/>
        <end position="211"/>
    </location>
</feature>
<gene>
    <name evidence="2" type="ORF">DNU06_14500</name>
</gene>
<protein>
    <submittedName>
        <fullName evidence="2">Uncharacterized protein</fullName>
    </submittedName>
</protein>